<dbReference type="AlphaFoldDB" id="A0AAQ1MFV8"/>
<protein>
    <submittedName>
        <fullName evidence="2">Uncharacterized protein</fullName>
    </submittedName>
</protein>
<dbReference type="RefSeq" id="WP_021661042.1">
    <property type="nucleotide sequence ID" value="NZ_FQVY01000008.1"/>
</dbReference>
<gene>
    <name evidence="1" type="ORF">GT747_05485</name>
    <name evidence="2" type="ORF">SAMN05444424_2975</name>
</gene>
<reference evidence="1 4" key="3">
    <citation type="journal article" date="2019" name="Nat. Med.">
        <title>A library of human gut bacterial isolates paired with longitudinal multiomics data enables mechanistic microbiome research.</title>
        <authorList>
            <person name="Poyet M."/>
            <person name="Groussin M."/>
            <person name="Gibbons S.M."/>
            <person name="Avila-Pacheco J."/>
            <person name="Jiang X."/>
            <person name="Kearney S.M."/>
            <person name="Perrotta A.R."/>
            <person name="Berdy B."/>
            <person name="Zhao S."/>
            <person name="Lieberman T.D."/>
            <person name="Swanson P.K."/>
            <person name="Smith M."/>
            <person name="Roesemann S."/>
            <person name="Alexander J.E."/>
            <person name="Rich S.A."/>
            <person name="Livny J."/>
            <person name="Vlamakis H."/>
            <person name="Clish C."/>
            <person name="Bullock K."/>
            <person name="Deik A."/>
            <person name="Scott J."/>
            <person name="Pierce K.A."/>
            <person name="Xavier R.J."/>
            <person name="Alm E.J."/>
        </authorList>
    </citation>
    <scope>NUCLEOTIDE SEQUENCE [LARGE SCALE GENOMIC DNA]</scope>
    <source>
        <strain evidence="1 4">BIOML-A2</strain>
    </source>
</reference>
<dbReference type="EMBL" id="FQVY01000008">
    <property type="protein sequence ID" value="SHG68212.1"/>
    <property type="molecule type" value="Genomic_DNA"/>
</dbReference>
<comment type="caution">
    <text evidence="2">The sequence shown here is derived from an EMBL/GenBank/DDBJ whole genome shotgun (WGS) entry which is preliminary data.</text>
</comment>
<organism evidence="2 3">
    <name type="scientific">Bittarella massiliensis</name>
    <name type="common">ex Durand et al. 2017</name>
    <dbReference type="NCBI Taxonomy" id="1720313"/>
    <lineage>
        <taxon>Bacteria</taxon>
        <taxon>Bacillati</taxon>
        <taxon>Bacillota</taxon>
        <taxon>Clostridia</taxon>
        <taxon>Eubacteriales</taxon>
        <taxon>Oscillospiraceae</taxon>
        <taxon>Bittarella (ex Durand et al. 2017)</taxon>
    </lineage>
</organism>
<name>A0AAQ1MFV8_9FIRM</name>
<proteinExistence type="predicted"/>
<evidence type="ECO:0000313" key="2">
    <source>
        <dbReference type="EMBL" id="SHG68212.1"/>
    </source>
</evidence>
<dbReference type="Proteomes" id="UP000184089">
    <property type="component" value="Unassembled WGS sequence"/>
</dbReference>
<accession>A0AAQ1MFV8</accession>
<reference evidence="2" key="1">
    <citation type="submission" date="2016-11" db="EMBL/GenBank/DDBJ databases">
        <authorList>
            <person name="Varghese N."/>
            <person name="Submissions S."/>
        </authorList>
    </citation>
    <scope>NUCLEOTIDE SEQUENCE</scope>
    <source>
        <strain evidence="2">DSM 4029</strain>
    </source>
</reference>
<evidence type="ECO:0000313" key="4">
    <source>
        <dbReference type="Proteomes" id="UP000474718"/>
    </source>
</evidence>
<sequence>MGFELKAISYKRADVALTTRFTEPLYEQLCALKKHTGVPLNSIVLQACEYALKDLPEEIKMPYK</sequence>
<dbReference type="EMBL" id="WWVX01000003">
    <property type="protein sequence ID" value="MZL69221.1"/>
    <property type="molecule type" value="Genomic_DNA"/>
</dbReference>
<evidence type="ECO:0000313" key="3">
    <source>
        <dbReference type="Proteomes" id="UP000184089"/>
    </source>
</evidence>
<evidence type="ECO:0000313" key="1">
    <source>
        <dbReference type="EMBL" id="MZL69221.1"/>
    </source>
</evidence>
<keyword evidence="4" id="KW-1185">Reference proteome</keyword>
<reference evidence="3" key="2">
    <citation type="submission" date="2016-11" db="EMBL/GenBank/DDBJ databases">
        <authorList>
            <person name="Jaros S."/>
            <person name="Januszkiewicz K."/>
            <person name="Wedrychowicz H."/>
        </authorList>
    </citation>
    <scope>NUCLEOTIDE SEQUENCE [LARGE SCALE GENOMIC DNA]</scope>
    <source>
        <strain evidence="3">DSM 4029</strain>
    </source>
</reference>
<dbReference type="Proteomes" id="UP000474718">
    <property type="component" value="Unassembled WGS sequence"/>
</dbReference>